<organism evidence="3">
    <name type="scientific">Selaginella moellendorffii</name>
    <name type="common">Spikemoss</name>
    <dbReference type="NCBI Taxonomy" id="88036"/>
    <lineage>
        <taxon>Eukaryota</taxon>
        <taxon>Viridiplantae</taxon>
        <taxon>Streptophyta</taxon>
        <taxon>Embryophyta</taxon>
        <taxon>Tracheophyta</taxon>
        <taxon>Lycopodiopsida</taxon>
        <taxon>Selaginellales</taxon>
        <taxon>Selaginellaceae</taxon>
        <taxon>Selaginella</taxon>
    </lineage>
</organism>
<reference evidence="2 3" key="1">
    <citation type="journal article" date="2011" name="Science">
        <title>The Selaginella genome identifies genetic changes associated with the evolution of vascular plants.</title>
        <authorList>
            <person name="Banks J.A."/>
            <person name="Nishiyama T."/>
            <person name="Hasebe M."/>
            <person name="Bowman J.L."/>
            <person name="Gribskov M."/>
            <person name="dePamphilis C."/>
            <person name="Albert V.A."/>
            <person name="Aono N."/>
            <person name="Aoyama T."/>
            <person name="Ambrose B.A."/>
            <person name="Ashton N.W."/>
            <person name="Axtell M.J."/>
            <person name="Barker E."/>
            <person name="Barker M.S."/>
            <person name="Bennetzen J.L."/>
            <person name="Bonawitz N.D."/>
            <person name="Chapple C."/>
            <person name="Cheng C."/>
            <person name="Correa L.G."/>
            <person name="Dacre M."/>
            <person name="DeBarry J."/>
            <person name="Dreyer I."/>
            <person name="Elias M."/>
            <person name="Engstrom E.M."/>
            <person name="Estelle M."/>
            <person name="Feng L."/>
            <person name="Finet C."/>
            <person name="Floyd S.K."/>
            <person name="Frommer W.B."/>
            <person name="Fujita T."/>
            <person name="Gramzow L."/>
            <person name="Gutensohn M."/>
            <person name="Harholt J."/>
            <person name="Hattori M."/>
            <person name="Heyl A."/>
            <person name="Hirai T."/>
            <person name="Hiwatashi Y."/>
            <person name="Ishikawa M."/>
            <person name="Iwata M."/>
            <person name="Karol K.G."/>
            <person name="Koehler B."/>
            <person name="Kolukisaoglu U."/>
            <person name="Kubo M."/>
            <person name="Kurata T."/>
            <person name="Lalonde S."/>
            <person name="Li K."/>
            <person name="Li Y."/>
            <person name="Litt A."/>
            <person name="Lyons E."/>
            <person name="Manning G."/>
            <person name="Maruyama T."/>
            <person name="Michael T.P."/>
            <person name="Mikami K."/>
            <person name="Miyazaki S."/>
            <person name="Morinaga S."/>
            <person name="Murata T."/>
            <person name="Mueller-Roeber B."/>
            <person name="Nelson D.R."/>
            <person name="Obara M."/>
            <person name="Oguri Y."/>
            <person name="Olmstead R.G."/>
            <person name="Onodera N."/>
            <person name="Petersen B.L."/>
            <person name="Pils B."/>
            <person name="Prigge M."/>
            <person name="Rensing S.A."/>
            <person name="Riano-Pachon D.M."/>
            <person name="Roberts A.W."/>
            <person name="Sato Y."/>
            <person name="Scheller H.V."/>
            <person name="Schulz B."/>
            <person name="Schulz C."/>
            <person name="Shakirov E.V."/>
            <person name="Shibagaki N."/>
            <person name="Shinohara N."/>
            <person name="Shippen D.E."/>
            <person name="Soerensen I."/>
            <person name="Sotooka R."/>
            <person name="Sugimoto N."/>
            <person name="Sugita M."/>
            <person name="Sumikawa N."/>
            <person name="Tanurdzic M."/>
            <person name="Theissen G."/>
            <person name="Ulvskov P."/>
            <person name="Wakazuki S."/>
            <person name="Weng J.K."/>
            <person name="Willats W.W."/>
            <person name="Wipf D."/>
            <person name="Wolf P.G."/>
            <person name="Yang L."/>
            <person name="Zimmer A.D."/>
            <person name="Zhu Q."/>
            <person name="Mitros T."/>
            <person name="Hellsten U."/>
            <person name="Loque D."/>
            <person name="Otillar R."/>
            <person name="Salamov A."/>
            <person name="Schmutz J."/>
            <person name="Shapiro H."/>
            <person name="Lindquist E."/>
            <person name="Lucas S."/>
            <person name="Rokhsar D."/>
            <person name="Grigoriev I.V."/>
        </authorList>
    </citation>
    <scope>NUCLEOTIDE SEQUENCE [LARGE SCALE GENOMIC DNA]</scope>
</reference>
<dbReference type="STRING" id="88036.D8SFX7"/>
<proteinExistence type="predicted"/>
<sequence>MARTEQERSGCVTGLWSLFRPKKAHKGDNKVHPEAMDAAASKLRVCEAVSGEAMDAAALKLKELRHEVKIVLEAIRQERGHKEPIKPIKPEQEKEDEEENQEKKAEQLKEEKKAEQVNEEEKEADQMKPMKLEEEEEKEAEKQLKEEEQEKKAEQLSEEEQEKEAHETKELRREVKQEQGHKEQPQLEREEKNQPNQPIKPIKPMKQEQEQEEEQRMKPMKQQLEQEEEQMIKPMKQQLEQEEEQMIKPIKQPLEREDDQEKMKQQENDKPKQEEQRPKPILLPAGGRRPGSRPKMVRFSSSAEDILPDGTRRRSETHLSDGRGGYVEFAYLEALHKLYEELNGKSSDRERIKRARKMMRLQKMLDRIPSERKPWKKLQSGEMVFVKEAKELYDRAGRDFVAEFKRRQRAEVNDECLFCRNHDGEKMIGRAGANSKTTRPWVYLRREHEQTVLSTSKKREMKLAPSSRSWLQGLAEKSITLQASKQASNQPPHSSKSREDQWIKFDYTLQCLEQGGIYLISFPVYGDETGDSAECSYSCSDESISKELSVRLLQGKSNPKVGVGKLGAVAKCPSKSSTTVAVSTLQSREDQRLELKVSEDGGRDGESKAAVDEAPGRAVGWKCSRVHQISASKQARDPPPYSSKSREDQWIKLGYTLQCLEQEESILSAFQWMEMIQERLLRVSDGCGDYKTDYARRSLSSGGMREVFGQEFLKEKPQGIMADGVESAARADGEDHGTRGAGGERDVPDAQRSFGRGALKDEEDKPRRTDVRAHGAPRSRGLTDQMDATCDKKEHLASQEAVFLHASAQASQHDQGLKWRKHSLTARGSKHVEETRMEVQEVTSSRESNTEQRCKPSAWMIEDDDGKMISNSKKLLVAVEPETEDQTSFMERGSWCKAIQRFNGHLYNREMWTEEEASCSDTQIVMVAPLVSATNPMIIAGRQKNMKMRVEQDLKQRKIKPASEIIRIEQVGMENCKMILKLGEKGSRLKQLRSSSKD</sequence>
<feature type="compositionally biased region" description="Basic and acidic residues" evidence="1">
    <location>
        <begin position="758"/>
        <end position="773"/>
    </location>
</feature>
<accession>D8SFX7</accession>
<dbReference type="eggNOG" id="ENOG502R8MY">
    <property type="taxonomic scope" value="Eukaryota"/>
</dbReference>
<dbReference type="InParanoid" id="D8SFX7"/>
<name>D8SFX7_SELML</name>
<dbReference type="InterPro" id="IPR024527">
    <property type="entry name" value="Eisosome1"/>
</dbReference>
<dbReference type="EMBL" id="GL377618">
    <property type="protein sequence ID" value="EFJ16582.1"/>
    <property type="molecule type" value="Genomic_DNA"/>
</dbReference>
<dbReference type="KEGG" id="smo:SELMODRAFT_421649"/>
<feature type="compositionally biased region" description="Basic and acidic residues" evidence="1">
    <location>
        <begin position="310"/>
        <end position="320"/>
    </location>
</feature>
<feature type="compositionally biased region" description="Basic and acidic residues" evidence="1">
    <location>
        <begin position="139"/>
        <end position="155"/>
    </location>
</feature>
<dbReference type="HOGENOM" id="CLU_013616_0_0_1"/>
<gene>
    <name evidence="2" type="ORF">SELMODRAFT_421649</name>
</gene>
<dbReference type="Proteomes" id="UP000001514">
    <property type="component" value="Unassembled WGS sequence"/>
</dbReference>
<evidence type="ECO:0000313" key="2">
    <source>
        <dbReference type="EMBL" id="EFJ16582.1"/>
    </source>
</evidence>
<evidence type="ECO:0000256" key="1">
    <source>
        <dbReference type="SAM" id="MobiDB-lite"/>
    </source>
</evidence>
<protein>
    <submittedName>
        <fullName evidence="2">Uncharacterized protein</fullName>
    </submittedName>
</protein>
<feature type="compositionally biased region" description="Basic and acidic residues" evidence="1">
    <location>
        <begin position="74"/>
        <end position="92"/>
    </location>
</feature>
<feature type="compositionally biased region" description="Basic and acidic residues" evidence="1">
    <location>
        <begin position="205"/>
        <end position="217"/>
    </location>
</feature>
<feature type="compositionally biased region" description="Basic and acidic residues" evidence="1">
    <location>
        <begin position="729"/>
        <end position="749"/>
    </location>
</feature>
<dbReference type="PANTHER" id="PTHR28298:SF1">
    <property type="entry name" value="EISOSOME PROTEIN 1"/>
    <property type="match status" value="1"/>
</dbReference>
<feature type="compositionally biased region" description="Basic and acidic residues" evidence="1">
    <location>
        <begin position="253"/>
        <end position="278"/>
    </location>
</feature>
<feature type="region of interest" description="Disordered" evidence="1">
    <location>
        <begin position="74"/>
        <end position="320"/>
    </location>
</feature>
<feature type="compositionally biased region" description="Basic and acidic residues" evidence="1">
    <location>
        <begin position="101"/>
        <end position="116"/>
    </location>
</feature>
<keyword evidence="3" id="KW-1185">Reference proteome</keyword>
<evidence type="ECO:0000313" key="3">
    <source>
        <dbReference type="Proteomes" id="UP000001514"/>
    </source>
</evidence>
<dbReference type="AlphaFoldDB" id="D8SFX7"/>
<dbReference type="PANTHER" id="PTHR28298">
    <property type="entry name" value="EISOSOME PROTEIN 1"/>
    <property type="match status" value="1"/>
</dbReference>
<feature type="compositionally biased region" description="Basic and acidic residues" evidence="1">
    <location>
        <begin position="163"/>
        <end position="193"/>
    </location>
</feature>
<feature type="region of interest" description="Disordered" evidence="1">
    <location>
        <begin position="728"/>
        <end position="784"/>
    </location>
</feature>
<dbReference type="Gramene" id="EFJ16582">
    <property type="protein sequence ID" value="EFJ16582"/>
    <property type="gene ID" value="SELMODRAFT_421649"/>
</dbReference>